<reference evidence="14" key="1">
    <citation type="journal article" date="2023" name="Science">
        <title>Genome structures resolve the early diversification of teleost fishes.</title>
        <authorList>
            <person name="Parey E."/>
            <person name="Louis A."/>
            <person name="Montfort J."/>
            <person name="Bouchez O."/>
            <person name="Roques C."/>
            <person name="Iampietro C."/>
            <person name="Lluch J."/>
            <person name="Castinel A."/>
            <person name="Donnadieu C."/>
            <person name="Desvignes T."/>
            <person name="Floi Bucao C."/>
            <person name="Jouanno E."/>
            <person name="Wen M."/>
            <person name="Mejri S."/>
            <person name="Dirks R."/>
            <person name="Jansen H."/>
            <person name="Henkel C."/>
            <person name="Chen W.J."/>
            <person name="Zahm M."/>
            <person name="Cabau C."/>
            <person name="Klopp C."/>
            <person name="Thompson A.W."/>
            <person name="Robinson-Rechavi M."/>
            <person name="Braasch I."/>
            <person name="Lecointre G."/>
            <person name="Bobe J."/>
            <person name="Postlethwait J.H."/>
            <person name="Berthelot C."/>
            <person name="Roest Crollius H."/>
            <person name="Guiguen Y."/>
        </authorList>
    </citation>
    <scope>NUCLEOTIDE SEQUENCE</scope>
    <source>
        <strain evidence="14">Concon-B</strain>
    </source>
</reference>
<dbReference type="PROSITE" id="PS50835">
    <property type="entry name" value="IG_LIKE"/>
    <property type="match status" value="1"/>
</dbReference>
<dbReference type="Pfam" id="PF07686">
    <property type="entry name" value="V-set"/>
    <property type="match status" value="1"/>
</dbReference>
<dbReference type="InterPro" id="IPR003599">
    <property type="entry name" value="Ig_sub"/>
</dbReference>
<dbReference type="PANTHER" id="PTHR25466">
    <property type="entry name" value="T-LYMPHOCYTE ACTIVATION ANTIGEN"/>
    <property type="match status" value="1"/>
</dbReference>
<dbReference type="GO" id="GO:0031295">
    <property type="term" value="P:T cell costimulation"/>
    <property type="evidence" value="ECO:0007669"/>
    <property type="project" value="TreeGrafter"/>
</dbReference>
<evidence type="ECO:0000256" key="1">
    <source>
        <dbReference type="ARBA" id="ARBA00004251"/>
    </source>
</evidence>
<evidence type="ECO:0000256" key="8">
    <source>
        <dbReference type="ARBA" id="ARBA00023170"/>
    </source>
</evidence>
<keyword evidence="4" id="KW-0732">Signal</keyword>
<keyword evidence="2" id="KW-1003">Cell membrane</keyword>
<evidence type="ECO:0000259" key="13">
    <source>
        <dbReference type="PROSITE" id="PS50835"/>
    </source>
</evidence>
<dbReference type="EMBL" id="JAFJMO010000015">
    <property type="protein sequence ID" value="KAJ8255699.1"/>
    <property type="molecule type" value="Genomic_DNA"/>
</dbReference>
<comment type="caution">
    <text evidence="14">The sequence shown here is derived from an EMBL/GenBank/DDBJ whole genome shotgun (WGS) entry which is preliminary data.</text>
</comment>
<keyword evidence="15" id="KW-1185">Reference proteome</keyword>
<evidence type="ECO:0000313" key="15">
    <source>
        <dbReference type="Proteomes" id="UP001152803"/>
    </source>
</evidence>
<keyword evidence="10" id="KW-0393">Immunoglobulin domain</keyword>
<evidence type="ECO:0000313" key="14">
    <source>
        <dbReference type="EMBL" id="KAJ8255699.1"/>
    </source>
</evidence>
<dbReference type="GO" id="GO:0009897">
    <property type="term" value="C:external side of plasma membrane"/>
    <property type="evidence" value="ECO:0007669"/>
    <property type="project" value="TreeGrafter"/>
</dbReference>
<dbReference type="GO" id="GO:0042102">
    <property type="term" value="P:positive regulation of T cell proliferation"/>
    <property type="evidence" value="ECO:0007669"/>
    <property type="project" value="TreeGrafter"/>
</dbReference>
<keyword evidence="6 12" id="KW-0472">Membrane</keyword>
<dbReference type="InterPro" id="IPR007110">
    <property type="entry name" value="Ig-like_dom"/>
</dbReference>
<protein>
    <recommendedName>
        <fullName evidence="13">Ig-like domain-containing protein</fullName>
    </recommendedName>
</protein>
<keyword evidence="8" id="KW-0675">Receptor</keyword>
<feature type="transmembrane region" description="Helical" evidence="12">
    <location>
        <begin position="183"/>
        <end position="202"/>
    </location>
</feature>
<keyword evidence="7" id="KW-1015">Disulfide bond</keyword>
<dbReference type="PANTHER" id="PTHR25466:SF14">
    <property type="entry name" value="BUTYROPHILIN SUBFAMILY 2 MEMBER A2-LIKE-RELATED"/>
    <property type="match status" value="1"/>
</dbReference>
<dbReference type="GO" id="GO:0007166">
    <property type="term" value="P:cell surface receptor signaling pathway"/>
    <property type="evidence" value="ECO:0007669"/>
    <property type="project" value="TreeGrafter"/>
</dbReference>
<accession>A0A9Q1D1D0</accession>
<keyword evidence="9" id="KW-0325">Glycoprotein</keyword>
<evidence type="ECO:0000256" key="5">
    <source>
        <dbReference type="ARBA" id="ARBA00022989"/>
    </source>
</evidence>
<dbReference type="Proteomes" id="UP001152803">
    <property type="component" value="Unassembled WGS sequence"/>
</dbReference>
<dbReference type="InterPro" id="IPR013783">
    <property type="entry name" value="Ig-like_fold"/>
</dbReference>
<dbReference type="InterPro" id="IPR051713">
    <property type="entry name" value="T-cell_Activation_Regulation"/>
</dbReference>
<evidence type="ECO:0000256" key="12">
    <source>
        <dbReference type="SAM" id="Phobius"/>
    </source>
</evidence>
<organism evidence="14 15">
    <name type="scientific">Conger conger</name>
    <name type="common">Conger eel</name>
    <name type="synonym">Muraena conger</name>
    <dbReference type="NCBI Taxonomy" id="82655"/>
    <lineage>
        <taxon>Eukaryota</taxon>
        <taxon>Metazoa</taxon>
        <taxon>Chordata</taxon>
        <taxon>Craniata</taxon>
        <taxon>Vertebrata</taxon>
        <taxon>Euteleostomi</taxon>
        <taxon>Actinopterygii</taxon>
        <taxon>Neopterygii</taxon>
        <taxon>Teleostei</taxon>
        <taxon>Anguilliformes</taxon>
        <taxon>Congridae</taxon>
        <taxon>Conger</taxon>
    </lineage>
</organism>
<dbReference type="GO" id="GO:0071222">
    <property type="term" value="P:cellular response to lipopolysaccharide"/>
    <property type="evidence" value="ECO:0007669"/>
    <property type="project" value="TreeGrafter"/>
</dbReference>
<evidence type="ECO:0000256" key="9">
    <source>
        <dbReference type="ARBA" id="ARBA00023180"/>
    </source>
</evidence>
<gene>
    <name evidence="14" type="ORF">COCON_G00195630</name>
</gene>
<evidence type="ECO:0000256" key="11">
    <source>
        <dbReference type="SAM" id="MobiDB-lite"/>
    </source>
</evidence>
<evidence type="ECO:0000256" key="6">
    <source>
        <dbReference type="ARBA" id="ARBA00023136"/>
    </source>
</evidence>
<evidence type="ECO:0000256" key="4">
    <source>
        <dbReference type="ARBA" id="ARBA00022729"/>
    </source>
</evidence>
<sequence length="230" mass="25619">MGMDSEMMPDTNSHTHQVMFQRGSYGTSHFESSAFEAMNTKTLGFVVNMRTVLILLASALFGECENITVNSVAGKDVLLPCSCRQSNEIYIVWQIAKRVVDYNVYGERKPEKIDHQFQGRTHLRTDSGNCSLQLMNVTKEDEDTYTCYYMNSELIGVDVILKVSQSSESGGSEQDPQSKTAPAIAGVLITVLLLTLVLAVSYREKCRRSQVNVPGPQEAEQMDPLSPEYV</sequence>
<keyword evidence="5 12" id="KW-1133">Transmembrane helix</keyword>
<dbReference type="SUPFAM" id="SSF48726">
    <property type="entry name" value="Immunoglobulin"/>
    <property type="match status" value="1"/>
</dbReference>
<comment type="subcellular location">
    <subcellularLocation>
        <location evidence="1">Cell membrane</location>
        <topology evidence="1">Single-pass type I membrane protein</topology>
    </subcellularLocation>
</comment>
<evidence type="ECO:0000256" key="3">
    <source>
        <dbReference type="ARBA" id="ARBA00022692"/>
    </source>
</evidence>
<dbReference type="InterPro" id="IPR013106">
    <property type="entry name" value="Ig_V-set"/>
</dbReference>
<dbReference type="SMART" id="SM00409">
    <property type="entry name" value="IG"/>
    <property type="match status" value="1"/>
</dbReference>
<evidence type="ECO:0000256" key="10">
    <source>
        <dbReference type="ARBA" id="ARBA00023319"/>
    </source>
</evidence>
<keyword evidence="3 12" id="KW-0812">Transmembrane</keyword>
<dbReference type="Gene3D" id="2.60.40.10">
    <property type="entry name" value="Immunoglobulins"/>
    <property type="match status" value="1"/>
</dbReference>
<dbReference type="OrthoDB" id="10055806at2759"/>
<proteinExistence type="predicted"/>
<dbReference type="GO" id="GO:0042130">
    <property type="term" value="P:negative regulation of T cell proliferation"/>
    <property type="evidence" value="ECO:0007669"/>
    <property type="project" value="TreeGrafter"/>
</dbReference>
<name>A0A9Q1D1D0_CONCO</name>
<feature type="domain" description="Ig-like" evidence="13">
    <location>
        <begin position="74"/>
        <end position="164"/>
    </location>
</feature>
<dbReference type="GO" id="GO:0006955">
    <property type="term" value="P:immune response"/>
    <property type="evidence" value="ECO:0007669"/>
    <property type="project" value="TreeGrafter"/>
</dbReference>
<dbReference type="InterPro" id="IPR036179">
    <property type="entry name" value="Ig-like_dom_sf"/>
</dbReference>
<evidence type="ECO:0000256" key="7">
    <source>
        <dbReference type="ARBA" id="ARBA00023157"/>
    </source>
</evidence>
<evidence type="ECO:0000256" key="2">
    <source>
        <dbReference type="ARBA" id="ARBA00022475"/>
    </source>
</evidence>
<dbReference type="AlphaFoldDB" id="A0A9Q1D1D0"/>
<feature type="region of interest" description="Disordered" evidence="11">
    <location>
        <begin position="209"/>
        <end position="230"/>
    </location>
</feature>